<evidence type="ECO:0000313" key="5">
    <source>
        <dbReference type="EMBL" id="RCK79875.1"/>
    </source>
</evidence>
<dbReference type="SMART" id="SM00382">
    <property type="entry name" value="AAA"/>
    <property type="match status" value="1"/>
</dbReference>
<evidence type="ECO:0000259" key="4">
    <source>
        <dbReference type="PROSITE" id="PS50893"/>
    </source>
</evidence>
<evidence type="ECO:0000256" key="2">
    <source>
        <dbReference type="ARBA" id="ARBA00022741"/>
    </source>
</evidence>
<evidence type="ECO:0000313" key="6">
    <source>
        <dbReference type="Proteomes" id="UP000252355"/>
    </source>
</evidence>
<keyword evidence="3 5" id="KW-0067">ATP-binding</keyword>
<dbReference type="InterPro" id="IPR003439">
    <property type="entry name" value="ABC_transporter-like_ATP-bd"/>
</dbReference>
<dbReference type="InterPro" id="IPR015854">
    <property type="entry name" value="ABC_transpr_LolD-like"/>
</dbReference>
<keyword evidence="2" id="KW-0547">Nucleotide-binding</keyword>
<dbReference type="GO" id="GO:0022857">
    <property type="term" value="F:transmembrane transporter activity"/>
    <property type="evidence" value="ECO:0007669"/>
    <property type="project" value="UniProtKB-ARBA"/>
</dbReference>
<reference evidence="5 6" key="1">
    <citation type="submission" date="2018-05" db="EMBL/GenBank/DDBJ databases">
        <title>A metagenomic window into the 2 km-deep terrestrial subsurface aquifer revealed taxonomically and functionally diverse microbial community comprising novel uncultured bacterial lineages.</title>
        <authorList>
            <person name="Kadnikov V.V."/>
            <person name="Mardanov A.V."/>
            <person name="Beletsky A.V."/>
            <person name="Banks D."/>
            <person name="Pimenov N.V."/>
            <person name="Frank Y.A."/>
            <person name="Karnachuk O.V."/>
            <person name="Ravin N.V."/>
        </authorList>
    </citation>
    <scope>NUCLEOTIDE SEQUENCE [LARGE SCALE GENOMIC DNA]</scope>
    <source>
        <strain evidence="5">BY5</strain>
    </source>
</reference>
<dbReference type="GO" id="GO:0005524">
    <property type="term" value="F:ATP binding"/>
    <property type="evidence" value="ECO:0007669"/>
    <property type="project" value="UniProtKB-KW"/>
</dbReference>
<protein>
    <submittedName>
        <fullName evidence="5">ABC transporter, ATP-binding protein</fullName>
    </submittedName>
</protein>
<proteinExistence type="predicted"/>
<dbReference type="GO" id="GO:0005886">
    <property type="term" value="C:plasma membrane"/>
    <property type="evidence" value="ECO:0007669"/>
    <property type="project" value="TreeGrafter"/>
</dbReference>
<name>A0A367ZP20_9BACT</name>
<dbReference type="Pfam" id="PF00005">
    <property type="entry name" value="ABC_tran"/>
    <property type="match status" value="1"/>
</dbReference>
<dbReference type="FunFam" id="3.40.50.300:FF:000032">
    <property type="entry name" value="Export ABC transporter ATP-binding protein"/>
    <property type="match status" value="1"/>
</dbReference>
<gene>
    <name evidence="5" type="ORF">OZSIB_4029</name>
</gene>
<accession>A0A367ZP20</accession>
<dbReference type="PANTHER" id="PTHR24220:SF86">
    <property type="entry name" value="ABC TRANSPORTER ABCH.1"/>
    <property type="match status" value="1"/>
</dbReference>
<sequence>MVRALDGVDLDVWSGEMVAIVGPSGSGKTTLINLLSCLDAPDAGTLTVAGRGVTDLGEEALTEVRRGRIGFVFQKFHLLPALTVAENVELPQLFLRQSIDRAHTLEVLRTVGLEQRAAHLPRELSGGQMQRVAVARALITRPAILIADEPTGNLDRANGEALFALFRRLIDRDGLAVVVTTHNFHLAEQADRIITLEDGRIIRQEQRRRIGTGNVTGD</sequence>
<evidence type="ECO:0000256" key="1">
    <source>
        <dbReference type="ARBA" id="ARBA00022448"/>
    </source>
</evidence>
<comment type="caution">
    <text evidence="5">The sequence shown here is derived from an EMBL/GenBank/DDBJ whole genome shotgun (WGS) entry which is preliminary data.</text>
</comment>
<dbReference type="PROSITE" id="PS50893">
    <property type="entry name" value="ABC_TRANSPORTER_2"/>
    <property type="match status" value="1"/>
</dbReference>
<dbReference type="Proteomes" id="UP000252355">
    <property type="component" value="Unassembled WGS sequence"/>
</dbReference>
<dbReference type="AlphaFoldDB" id="A0A367ZP20"/>
<dbReference type="PROSITE" id="PS00211">
    <property type="entry name" value="ABC_TRANSPORTER_1"/>
    <property type="match status" value="1"/>
</dbReference>
<organism evidence="5 6">
    <name type="scientific">Candidatus Ozemobacter sibiricus</name>
    <dbReference type="NCBI Taxonomy" id="2268124"/>
    <lineage>
        <taxon>Bacteria</taxon>
        <taxon>Candidatus Ozemobacteria</taxon>
        <taxon>Candidatus Ozemobacterales</taxon>
        <taxon>Candidatus Ozemobacteraceae</taxon>
        <taxon>Candidatus Ozemobacter</taxon>
    </lineage>
</organism>
<dbReference type="PANTHER" id="PTHR24220">
    <property type="entry name" value="IMPORT ATP-BINDING PROTEIN"/>
    <property type="match status" value="1"/>
</dbReference>
<dbReference type="InterPro" id="IPR017911">
    <property type="entry name" value="MacB-like_ATP-bd"/>
</dbReference>
<feature type="domain" description="ABC transporter" evidence="4">
    <location>
        <begin position="2"/>
        <end position="218"/>
    </location>
</feature>
<dbReference type="CDD" id="cd03255">
    <property type="entry name" value="ABC_MJ0796_LolCDE_FtsE"/>
    <property type="match status" value="1"/>
</dbReference>
<keyword evidence="1" id="KW-0813">Transport</keyword>
<dbReference type="SUPFAM" id="SSF52540">
    <property type="entry name" value="P-loop containing nucleoside triphosphate hydrolases"/>
    <property type="match status" value="1"/>
</dbReference>
<dbReference type="EMBL" id="QOQW01000010">
    <property type="protein sequence ID" value="RCK79875.1"/>
    <property type="molecule type" value="Genomic_DNA"/>
</dbReference>
<dbReference type="GO" id="GO:0098796">
    <property type="term" value="C:membrane protein complex"/>
    <property type="evidence" value="ECO:0007669"/>
    <property type="project" value="UniProtKB-ARBA"/>
</dbReference>
<evidence type="ECO:0000256" key="3">
    <source>
        <dbReference type="ARBA" id="ARBA00022840"/>
    </source>
</evidence>
<dbReference type="InterPro" id="IPR003593">
    <property type="entry name" value="AAA+_ATPase"/>
</dbReference>
<dbReference type="Gene3D" id="3.40.50.300">
    <property type="entry name" value="P-loop containing nucleotide triphosphate hydrolases"/>
    <property type="match status" value="1"/>
</dbReference>
<dbReference type="InterPro" id="IPR027417">
    <property type="entry name" value="P-loop_NTPase"/>
</dbReference>
<dbReference type="GO" id="GO:0016887">
    <property type="term" value="F:ATP hydrolysis activity"/>
    <property type="evidence" value="ECO:0007669"/>
    <property type="project" value="InterPro"/>
</dbReference>
<dbReference type="InterPro" id="IPR017871">
    <property type="entry name" value="ABC_transporter-like_CS"/>
</dbReference>